<sequence length="37" mass="3841">MTHRVPMDALGAGAAGIDGGIDGQNGYPREETVATRR</sequence>
<evidence type="ECO:0000313" key="2">
    <source>
        <dbReference type="EMBL" id="GES36728.1"/>
    </source>
</evidence>
<accession>A0ABQ0YJR5</accession>
<evidence type="ECO:0000313" key="3">
    <source>
        <dbReference type="Proteomes" id="UP000325466"/>
    </source>
</evidence>
<feature type="compositionally biased region" description="Gly residues" evidence="1">
    <location>
        <begin position="13"/>
        <end position="23"/>
    </location>
</feature>
<reference evidence="2 3" key="1">
    <citation type="journal article" date="2018" name="Biodegradation">
        <title>1,4-Dioxane degradation characteristics of Rhodococcus aetherivorans JCM 14343.</title>
        <authorList>
            <person name="Inoue D."/>
            <person name="Tsunoda T."/>
            <person name="Yamamoto N."/>
            <person name="Ike M."/>
            <person name="Sei K."/>
        </authorList>
    </citation>
    <scope>NUCLEOTIDE SEQUENCE [LARGE SCALE GENOMIC DNA]</scope>
    <source>
        <strain evidence="2 3">JCM 14343</strain>
    </source>
</reference>
<feature type="compositionally biased region" description="Basic and acidic residues" evidence="1">
    <location>
        <begin position="28"/>
        <end position="37"/>
    </location>
</feature>
<dbReference type="EMBL" id="BLAH01000073">
    <property type="protein sequence ID" value="GES36728.1"/>
    <property type="molecule type" value="Genomic_DNA"/>
</dbReference>
<keyword evidence="3" id="KW-1185">Reference proteome</keyword>
<gene>
    <name evidence="2" type="ORF">RAJCM14343_1981</name>
</gene>
<name>A0ABQ0YJR5_9NOCA</name>
<organism evidence="2 3">
    <name type="scientific">Rhodococcus aetherivorans</name>
    <dbReference type="NCBI Taxonomy" id="191292"/>
    <lineage>
        <taxon>Bacteria</taxon>
        <taxon>Bacillati</taxon>
        <taxon>Actinomycetota</taxon>
        <taxon>Actinomycetes</taxon>
        <taxon>Mycobacteriales</taxon>
        <taxon>Nocardiaceae</taxon>
        <taxon>Rhodococcus</taxon>
    </lineage>
</organism>
<feature type="region of interest" description="Disordered" evidence="1">
    <location>
        <begin position="1"/>
        <end position="37"/>
    </location>
</feature>
<comment type="caution">
    <text evidence="2">The sequence shown here is derived from an EMBL/GenBank/DDBJ whole genome shotgun (WGS) entry which is preliminary data.</text>
</comment>
<protein>
    <submittedName>
        <fullName evidence="2">Uncharacterized protein</fullName>
    </submittedName>
</protein>
<proteinExistence type="predicted"/>
<evidence type="ECO:0000256" key="1">
    <source>
        <dbReference type="SAM" id="MobiDB-lite"/>
    </source>
</evidence>
<dbReference type="Proteomes" id="UP000325466">
    <property type="component" value="Unassembled WGS sequence"/>
</dbReference>